<proteinExistence type="predicted"/>
<name>A0A1V3WPP8_MYCKA</name>
<evidence type="ECO:0000313" key="2">
    <source>
        <dbReference type="Proteomes" id="UP000189229"/>
    </source>
</evidence>
<protein>
    <submittedName>
        <fullName evidence="1">Uncharacterized protein</fullName>
    </submittedName>
</protein>
<accession>A0A1V3WPP8</accession>
<organism evidence="1 2">
    <name type="scientific">Mycobacterium kansasii</name>
    <dbReference type="NCBI Taxonomy" id="1768"/>
    <lineage>
        <taxon>Bacteria</taxon>
        <taxon>Bacillati</taxon>
        <taxon>Actinomycetota</taxon>
        <taxon>Actinomycetes</taxon>
        <taxon>Mycobacteriales</taxon>
        <taxon>Mycobacteriaceae</taxon>
        <taxon>Mycobacterium</taxon>
    </lineage>
</organism>
<dbReference type="EMBL" id="MVBM01000007">
    <property type="protein sequence ID" value="OOK68738.1"/>
    <property type="molecule type" value="Genomic_DNA"/>
</dbReference>
<sequence>MLLDDVALQGDDILRGVGAGDALPPGVVVPIVLDLLSALRVPTTDIGLLLTVT</sequence>
<reference evidence="1 2" key="1">
    <citation type="submission" date="2017-02" db="EMBL/GenBank/DDBJ databases">
        <title>Complete genome sequences of Mycobacterium kansasii strains isolated from rhesus macaques.</title>
        <authorList>
            <person name="Panda A."/>
            <person name="Nagaraj S."/>
            <person name="Zhao X."/>
            <person name="Tettelin H."/>
            <person name="Detolla L.J."/>
        </authorList>
    </citation>
    <scope>NUCLEOTIDE SEQUENCE [LARGE SCALE GENOMIC DNA]</scope>
    <source>
        <strain evidence="1 2">11-3813</strain>
    </source>
</reference>
<evidence type="ECO:0000313" key="1">
    <source>
        <dbReference type="EMBL" id="OOK68738.1"/>
    </source>
</evidence>
<dbReference type="Proteomes" id="UP000189229">
    <property type="component" value="Unassembled WGS sequence"/>
</dbReference>
<gene>
    <name evidence="1" type="ORF">BZL30_7363</name>
</gene>
<dbReference type="AlphaFoldDB" id="A0A1V3WPP8"/>
<comment type="caution">
    <text evidence="1">The sequence shown here is derived from an EMBL/GenBank/DDBJ whole genome shotgun (WGS) entry which is preliminary data.</text>
</comment>